<feature type="domain" description="AB hydrolase-1" evidence="1">
    <location>
        <begin position="5"/>
        <end position="106"/>
    </location>
</feature>
<dbReference type="PANTHER" id="PTHR43798:SF5">
    <property type="entry name" value="MONOACYLGLYCEROL LIPASE ABHD6"/>
    <property type="match status" value="1"/>
</dbReference>
<evidence type="ECO:0000259" key="1">
    <source>
        <dbReference type="Pfam" id="PF00561"/>
    </source>
</evidence>
<dbReference type="InterPro" id="IPR000073">
    <property type="entry name" value="AB_hydrolase_1"/>
</dbReference>
<dbReference type="InterPro" id="IPR050266">
    <property type="entry name" value="AB_hydrolase_sf"/>
</dbReference>
<dbReference type="GO" id="GO:0047372">
    <property type="term" value="F:monoacylglycerol lipase activity"/>
    <property type="evidence" value="ECO:0007669"/>
    <property type="project" value="TreeGrafter"/>
</dbReference>
<accession>A0A521BEW9</accession>
<dbReference type="Gene3D" id="3.40.50.1820">
    <property type="entry name" value="alpha/beta hydrolase"/>
    <property type="match status" value="1"/>
</dbReference>
<dbReference type="OrthoDB" id="9791779at2"/>
<organism evidence="2 3">
    <name type="scientific">Fodinibius sediminis</name>
    <dbReference type="NCBI Taxonomy" id="1214077"/>
    <lineage>
        <taxon>Bacteria</taxon>
        <taxon>Pseudomonadati</taxon>
        <taxon>Balneolota</taxon>
        <taxon>Balneolia</taxon>
        <taxon>Balneolales</taxon>
        <taxon>Balneolaceae</taxon>
        <taxon>Fodinibius</taxon>
    </lineage>
</organism>
<evidence type="ECO:0000313" key="2">
    <source>
        <dbReference type="EMBL" id="SMO45622.1"/>
    </source>
</evidence>
<proteinExistence type="predicted"/>
<dbReference type="Pfam" id="PF00561">
    <property type="entry name" value="Abhydrolase_1"/>
    <property type="match status" value="1"/>
</dbReference>
<gene>
    <name evidence="2" type="ORF">SAMN06265218_10363</name>
</gene>
<dbReference type="SUPFAM" id="SSF53474">
    <property type="entry name" value="alpha/beta-Hydrolases"/>
    <property type="match status" value="1"/>
</dbReference>
<dbReference type="GO" id="GO:0046464">
    <property type="term" value="P:acylglycerol catabolic process"/>
    <property type="evidence" value="ECO:0007669"/>
    <property type="project" value="TreeGrafter"/>
</dbReference>
<evidence type="ECO:0000313" key="3">
    <source>
        <dbReference type="Proteomes" id="UP000317593"/>
    </source>
</evidence>
<dbReference type="EMBL" id="FXTH01000003">
    <property type="protein sequence ID" value="SMO45622.1"/>
    <property type="molecule type" value="Genomic_DNA"/>
</dbReference>
<dbReference type="GO" id="GO:0016020">
    <property type="term" value="C:membrane"/>
    <property type="evidence" value="ECO:0007669"/>
    <property type="project" value="TreeGrafter"/>
</dbReference>
<dbReference type="AlphaFoldDB" id="A0A521BEW9"/>
<dbReference type="Proteomes" id="UP000317593">
    <property type="component" value="Unassembled WGS sequence"/>
</dbReference>
<sequence>MDKRPLLLLHGSLGDLTQLESLVPQLEEHAELHRMDFEGHGESAVPNSPFRIGYFVENVLGYMDEHGLDTIDIFGYSMGGYVALCLAKEYPQRIRRVATLGTVLQWTAEVARRECRYLHPGKITEKVPHFAEQLKERHSGDWERVVNRTRDMMEYLGTHPFIQPGDWQGIKQKVRLHIGDRDTTAGLDDTLEVYKMMDYAELAVLPRTGHPITEVNHSMLVSSLIDFFRERKKPGENDRA</sequence>
<dbReference type="RefSeq" id="WP_142713298.1">
    <property type="nucleotide sequence ID" value="NZ_FXTH01000003.1"/>
</dbReference>
<keyword evidence="3" id="KW-1185">Reference proteome</keyword>
<dbReference type="PANTHER" id="PTHR43798">
    <property type="entry name" value="MONOACYLGLYCEROL LIPASE"/>
    <property type="match status" value="1"/>
</dbReference>
<protein>
    <submittedName>
        <fullName evidence="2">Pimeloyl-ACP methyl ester carboxylesterase</fullName>
    </submittedName>
</protein>
<name>A0A521BEW9_9BACT</name>
<reference evidence="2 3" key="1">
    <citation type="submission" date="2017-05" db="EMBL/GenBank/DDBJ databases">
        <authorList>
            <person name="Varghese N."/>
            <person name="Submissions S."/>
        </authorList>
    </citation>
    <scope>NUCLEOTIDE SEQUENCE [LARGE SCALE GENOMIC DNA]</scope>
    <source>
        <strain evidence="2 3">DSM 21194</strain>
    </source>
</reference>
<dbReference type="InterPro" id="IPR029058">
    <property type="entry name" value="AB_hydrolase_fold"/>
</dbReference>